<dbReference type="InterPro" id="IPR036692">
    <property type="entry name" value="Shew3726-like_sf"/>
</dbReference>
<protein>
    <submittedName>
        <fullName evidence="1">DUF1488 domain-containing protein</fullName>
    </submittedName>
</protein>
<keyword evidence="2" id="KW-1185">Reference proteome</keyword>
<organism evidence="1 2">
    <name type="scientific">Paraburkholderia dipogonis</name>
    <dbReference type="NCBI Taxonomy" id="1211383"/>
    <lineage>
        <taxon>Bacteria</taxon>
        <taxon>Pseudomonadati</taxon>
        <taxon>Pseudomonadota</taxon>
        <taxon>Betaproteobacteria</taxon>
        <taxon>Burkholderiales</taxon>
        <taxon>Burkholderiaceae</taxon>
        <taxon>Paraburkholderia</taxon>
    </lineage>
</organism>
<dbReference type="InterPro" id="IPR009962">
    <property type="entry name" value="DUF1488"/>
</dbReference>
<evidence type="ECO:0000313" key="2">
    <source>
        <dbReference type="Proteomes" id="UP001629230"/>
    </source>
</evidence>
<sequence>MMVMKIHFPEECPEYCARDLVVAFPAEVNGVRVQCAITAEALEDHFGAASLREDDLIGAFNSNRHPIEHAARHLLNEIGGKPMLLHSGYFRFCE</sequence>
<dbReference type="Gene3D" id="3.30.160.140">
    <property type="entry name" value="Shew3726-like"/>
    <property type="match status" value="1"/>
</dbReference>
<dbReference type="EMBL" id="JAQQEZ010000022">
    <property type="protein sequence ID" value="MFM0004710.1"/>
    <property type="molecule type" value="Genomic_DNA"/>
</dbReference>
<accession>A0ABW9AVT8</accession>
<dbReference type="Pfam" id="PF07369">
    <property type="entry name" value="DUF1488"/>
    <property type="match status" value="1"/>
</dbReference>
<proteinExistence type="predicted"/>
<dbReference type="RefSeq" id="WP_408179545.1">
    <property type="nucleotide sequence ID" value="NZ_JAQQEZ010000022.1"/>
</dbReference>
<evidence type="ECO:0000313" key="1">
    <source>
        <dbReference type="EMBL" id="MFM0004710.1"/>
    </source>
</evidence>
<comment type="caution">
    <text evidence="1">The sequence shown here is derived from an EMBL/GenBank/DDBJ whole genome shotgun (WGS) entry which is preliminary data.</text>
</comment>
<gene>
    <name evidence="1" type="ORF">PQR57_27245</name>
</gene>
<dbReference type="Proteomes" id="UP001629230">
    <property type="component" value="Unassembled WGS sequence"/>
</dbReference>
<dbReference type="SUPFAM" id="SSF160272">
    <property type="entry name" value="Shew3726-like"/>
    <property type="match status" value="1"/>
</dbReference>
<name>A0ABW9AVT8_9BURK</name>
<reference evidence="1 2" key="1">
    <citation type="journal article" date="2024" name="Chem. Sci.">
        <title>Discovery of megapolipeptins by genome mining of a Burkholderiales bacteria collection.</title>
        <authorList>
            <person name="Paulo B.S."/>
            <person name="Recchia M.J.J."/>
            <person name="Lee S."/>
            <person name="Fergusson C.H."/>
            <person name="Romanowski S.B."/>
            <person name="Hernandez A."/>
            <person name="Krull N."/>
            <person name="Liu D.Y."/>
            <person name="Cavanagh H."/>
            <person name="Bos A."/>
            <person name="Gray C.A."/>
            <person name="Murphy B.T."/>
            <person name="Linington R.G."/>
            <person name="Eustaquio A.S."/>
        </authorList>
    </citation>
    <scope>NUCLEOTIDE SEQUENCE [LARGE SCALE GENOMIC DNA]</scope>
    <source>
        <strain evidence="1 2">RL17-350-BIC-A</strain>
    </source>
</reference>